<dbReference type="PANTHER" id="PTHR43649">
    <property type="entry name" value="ARABINOSE-BINDING PROTEIN-RELATED"/>
    <property type="match status" value="1"/>
</dbReference>
<dbReference type="InterPro" id="IPR006059">
    <property type="entry name" value="SBP"/>
</dbReference>
<dbReference type="AlphaFoldDB" id="A0A6B0YLS5"/>
<dbReference type="Gene3D" id="3.40.190.10">
    <property type="entry name" value="Periplasmic binding protein-like II"/>
    <property type="match status" value="1"/>
</dbReference>
<dbReference type="SUPFAM" id="SSF53850">
    <property type="entry name" value="Periplasmic binding protein-like II"/>
    <property type="match status" value="1"/>
</dbReference>
<proteinExistence type="predicted"/>
<organism evidence="1">
    <name type="scientific">Caldilineaceae bacterium SB0664_bin_27</name>
    <dbReference type="NCBI Taxonomy" id="2605260"/>
    <lineage>
        <taxon>Bacteria</taxon>
        <taxon>Bacillati</taxon>
        <taxon>Chloroflexota</taxon>
        <taxon>Caldilineae</taxon>
        <taxon>Caldilineales</taxon>
        <taxon>Caldilineaceae</taxon>
    </lineage>
</organism>
<dbReference type="Pfam" id="PF13416">
    <property type="entry name" value="SBP_bac_8"/>
    <property type="match status" value="1"/>
</dbReference>
<protein>
    <submittedName>
        <fullName evidence="1">Carbohydrate ABC transporter substrate-binding protein</fullName>
    </submittedName>
</protein>
<dbReference type="PROSITE" id="PS51318">
    <property type="entry name" value="TAT"/>
    <property type="match status" value="1"/>
</dbReference>
<sequence>MQVLAVLRLRTTLKSVFHFNLPFKEKSMKKLSRRSFLQSMSMAGAGVALAACAAPAAPAAQESDGEMDGGDGMTGNLQIWVQHYTPTESMEQGPNNPLPHNMIQVISDEYMADHPGATVEIIRKPDNLASHEWIVTQQAGGTIPHIVWTHSFWVQDEIDKNWWIPLDPFFEQPNPYVAAGDPGSERWLDQFYEIPTEAKRGPDGKHYVVPIDLVTTFFFFNQNVFDEVGLSAPSTYGEWIEVQEALQDTIIPNARLAWYQSQVGAMLYAKKDDIINADGGVASLEEVGCAMKNGLYTASDPEYGEWFRLVKQLIPYLAPDWAAEGADFNRKFLQKDVAVYEDGSWRFGYLKADPLVDFEWSTFYAPTITEADSPYAIGEAAPPIGGATAAQWAMATKTERDGIVPLAVDFLRYVTAPQNAGRMIAETGTFLPNIKGVDVNPDLREPLRAITEGLGEAGMVTYPDKIGTEQREKIAAIWTDFKLDVVTQDEAAEQINELLLEYADEAIEKNGWDCS</sequence>
<evidence type="ECO:0000313" key="1">
    <source>
        <dbReference type="EMBL" id="MXY92004.1"/>
    </source>
</evidence>
<dbReference type="InterPro" id="IPR050490">
    <property type="entry name" value="Bact_solute-bd_prot1"/>
</dbReference>
<accession>A0A6B0YLS5</accession>
<comment type="caution">
    <text evidence="1">The sequence shown here is derived from an EMBL/GenBank/DDBJ whole genome shotgun (WGS) entry which is preliminary data.</text>
</comment>
<dbReference type="PANTHER" id="PTHR43649:SF12">
    <property type="entry name" value="DIACETYLCHITOBIOSE BINDING PROTEIN DASA"/>
    <property type="match status" value="1"/>
</dbReference>
<gene>
    <name evidence="1" type="ORF">F4Y42_00995</name>
</gene>
<reference evidence="1" key="1">
    <citation type="submission" date="2019-09" db="EMBL/GenBank/DDBJ databases">
        <title>Characterisation of the sponge microbiome using genome-centric metagenomics.</title>
        <authorList>
            <person name="Engelberts J.P."/>
            <person name="Robbins S.J."/>
            <person name="De Goeij J.M."/>
            <person name="Aranda M."/>
            <person name="Bell S.C."/>
            <person name="Webster N.S."/>
        </authorList>
    </citation>
    <scope>NUCLEOTIDE SEQUENCE</scope>
    <source>
        <strain evidence="1">SB0664_bin_27</strain>
    </source>
</reference>
<dbReference type="InterPro" id="IPR006311">
    <property type="entry name" value="TAT_signal"/>
</dbReference>
<dbReference type="EMBL" id="VXRG01000008">
    <property type="protein sequence ID" value="MXY92004.1"/>
    <property type="molecule type" value="Genomic_DNA"/>
</dbReference>
<name>A0A6B0YLS5_9CHLR</name>